<evidence type="ECO:0000313" key="1">
    <source>
        <dbReference type="EMBL" id="EHL98569.1"/>
    </source>
</evidence>
<accession>G9ZP09</accession>
<dbReference type="EMBL" id="AGEY01000072">
    <property type="protein sequence ID" value="EHL98569.1"/>
    <property type="molecule type" value="Genomic_DNA"/>
</dbReference>
<dbReference type="Proteomes" id="UP000004625">
    <property type="component" value="Unassembled WGS sequence"/>
</dbReference>
<dbReference type="AlphaFoldDB" id="G9ZP09"/>
<protein>
    <submittedName>
        <fullName evidence="1">Uncharacterized protein</fullName>
    </submittedName>
</protein>
<name>G9ZP09_9LACO</name>
<dbReference type="STRING" id="797515.HMPREF9103_01463"/>
<comment type="caution">
    <text evidence="1">The sequence shown here is derived from an EMBL/GenBank/DDBJ whole genome shotgun (WGS) entry which is preliminary data.</text>
</comment>
<gene>
    <name evidence="1" type="ORF">HMPREF9103_01463</name>
</gene>
<dbReference type="HOGENOM" id="CLU_3217912_0_0_9"/>
<sequence length="44" mass="5262">MSHGLGIESESRGWSDRYFDLDPLTRKRTADNPRLGDYRRFLLY</sequence>
<reference evidence="1 2" key="1">
    <citation type="submission" date="2011-09" db="EMBL/GenBank/DDBJ databases">
        <authorList>
            <person name="Weinstock G."/>
            <person name="Sodergren E."/>
            <person name="Clifton S."/>
            <person name="Fulton L."/>
            <person name="Fulton B."/>
            <person name="Courtney L."/>
            <person name="Fronick C."/>
            <person name="Harrison M."/>
            <person name="Strong C."/>
            <person name="Farmer C."/>
            <person name="Delahaunty K."/>
            <person name="Markovic C."/>
            <person name="Hall O."/>
            <person name="Minx P."/>
            <person name="Tomlinson C."/>
            <person name="Mitreva M."/>
            <person name="Hou S."/>
            <person name="Chen J."/>
            <person name="Wollam A."/>
            <person name="Pepin K.H."/>
            <person name="Johnson M."/>
            <person name="Bhonagiri V."/>
            <person name="Zhang X."/>
            <person name="Suruliraj S."/>
            <person name="Warren W."/>
            <person name="Chinwalla A."/>
            <person name="Mardis E.R."/>
            <person name="Wilson R.K."/>
        </authorList>
    </citation>
    <scope>NUCLEOTIDE SEQUENCE [LARGE SCALE GENOMIC DNA]</scope>
    <source>
        <strain evidence="1 2">F0439</strain>
    </source>
</reference>
<evidence type="ECO:0000313" key="2">
    <source>
        <dbReference type="Proteomes" id="UP000004625"/>
    </source>
</evidence>
<organism evidence="1 2">
    <name type="scientific">Lentilactobacillus parafarraginis F0439</name>
    <dbReference type="NCBI Taxonomy" id="797515"/>
    <lineage>
        <taxon>Bacteria</taxon>
        <taxon>Bacillati</taxon>
        <taxon>Bacillota</taxon>
        <taxon>Bacilli</taxon>
        <taxon>Lactobacillales</taxon>
        <taxon>Lactobacillaceae</taxon>
        <taxon>Lentilactobacillus</taxon>
    </lineage>
</organism>
<proteinExistence type="predicted"/>
<keyword evidence="2" id="KW-1185">Reference proteome</keyword>